<dbReference type="Proteomes" id="UP000320390">
    <property type="component" value="Chromosome"/>
</dbReference>
<keyword evidence="2" id="KW-0472">Membrane</keyword>
<dbReference type="RefSeq" id="WP_145196679.1">
    <property type="nucleotide sequence ID" value="NZ_CP036434.1"/>
</dbReference>
<feature type="region of interest" description="Disordered" evidence="1">
    <location>
        <begin position="422"/>
        <end position="442"/>
    </location>
</feature>
<dbReference type="EMBL" id="CP036434">
    <property type="protein sequence ID" value="QDV06468.1"/>
    <property type="molecule type" value="Genomic_DNA"/>
</dbReference>
<evidence type="ECO:0000313" key="3">
    <source>
        <dbReference type="EMBL" id="QDV06468.1"/>
    </source>
</evidence>
<reference evidence="3 4" key="1">
    <citation type="submission" date="2019-02" db="EMBL/GenBank/DDBJ databases">
        <title>Deep-cultivation of Planctomycetes and their phenomic and genomic characterization uncovers novel biology.</title>
        <authorList>
            <person name="Wiegand S."/>
            <person name="Jogler M."/>
            <person name="Boedeker C."/>
            <person name="Pinto D."/>
            <person name="Vollmers J."/>
            <person name="Rivas-Marin E."/>
            <person name="Kohn T."/>
            <person name="Peeters S.H."/>
            <person name="Heuer A."/>
            <person name="Rast P."/>
            <person name="Oberbeckmann S."/>
            <person name="Bunk B."/>
            <person name="Jeske O."/>
            <person name="Meyerdierks A."/>
            <person name="Storesund J.E."/>
            <person name="Kallscheuer N."/>
            <person name="Luecker S."/>
            <person name="Lage O.M."/>
            <person name="Pohl T."/>
            <person name="Merkel B.J."/>
            <person name="Hornburger P."/>
            <person name="Mueller R.-W."/>
            <person name="Bruemmer F."/>
            <person name="Labrenz M."/>
            <person name="Spormann A.M."/>
            <person name="Op den Camp H."/>
            <person name="Overmann J."/>
            <person name="Amann R."/>
            <person name="Jetten M.S.M."/>
            <person name="Mascher T."/>
            <person name="Medema M.H."/>
            <person name="Devos D.P."/>
            <person name="Kaster A.-K."/>
            <person name="Ovreas L."/>
            <person name="Rohde M."/>
            <person name="Galperin M.Y."/>
            <person name="Jogler C."/>
        </authorList>
    </citation>
    <scope>NUCLEOTIDE SEQUENCE [LARGE SCALE GENOMIC DNA]</scope>
    <source>
        <strain evidence="3 4">Poly30</strain>
    </source>
</reference>
<accession>A0A518EQV3</accession>
<proteinExistence type="predicted"/>
<feature type="compositionally biased region" description="Basic and acidic residues" evidence="1">
    <location>
        <begin position="425"/>
        <end position="442"/>
    </location>
</feature>
<keyword evidence="4" id="KW-1185">Reference proteome</keyword>
<evidence type="ECO:0000313" key="4">
    <source>
        <dbReference type="Proteomes" id="UP000320390"/>
    </source>
</evidence>
<dbReference type="OrthoDB" id="279802at2"/>
<sequence>MRTPRQVKDRRARSQAGMTLAELILATGLAAIVMASMISIVDSALTLWTKGETSRQGREASAAIASMMAHDLRQLHGSAEGDVLIDWEVFDVDRDGQVERLWPRMRFIRDASAREAAWIGRRALAEAARIERDRKRLEAGDDAEVLAEQLSEEEILNAAGVSRQDMALGQGAAVDTSASELLEILYAVVPEGDTGWKKYSGRLVRAERVHRAGSPPVLLRADAFDSRGLPDPTLAKEVATGVLWMRPLMATQTTRIVPPATNEERPAWTTGAKSLLDAATSWDAWGRGRPSLEVTDWNEPAPGMPKPGIKPLLPRRIRLELEMQRPSDAKRAPELLDVLDEAATSFDVTAGRRLAEAVGRDVMVGGEWMKITSIQGDSVTVRRGTRSTKARVHASGEKVMLGYPVILDLPIVMYEDDWRVGQSSVDKRDAKKAGDAKTEGSR</sequence>
<protein>
    <submittedName>
        <fullName evidence="3">Uncharacterized protein</fullName>
    </submittedName>
</protein>
<gene>
    <name evidence="3" type="ORF">Poly30_19780</name>
</gene>
<keyword evidence="2" id="KW-1133">Transmembrane helix</keyword>
<name>A0A518EQV3_9BACT</name>
<organism evidence="3 4">
    <name type="scientific">Saltatorellus ferox</name>
    <dbReference type="NCBI Taxonomy" id="2528018"/>
    <lineage>
        <taxon>Bacteria</taxon>
        <taxon>Pseudomonadati</taxon>
        <taxon>Planctomycetota</taxon>
        <taxon>Planctomycetia</taxon>
        <taxon>Planctomycetia incertae sedis</taxon>
        <taxon>Saltatorellus</taxon>
    </lineage>
</organism>
<evidence type="ECO:0000256" key="1">
    <source>
        <dbReference type="SAM" id="MobiDB-lite"/>
    </source>
</evidence>
<evidence type="ECO:0000256" key="2">
    <source>
        <dbReference type="SAM" id="Phobius"/>
    </source>
</evidence>
<dbReference type="AlphaFoldDB" id="A0A518EQV3"/>
<keyword evidence="2" id="KW-0812">Transmembrane</keyword>
<feature type="transmembrane region" description="Helical" evidence="2">
    <location>
        <begin position="20"/>
        <end position="41"/>
    </location>
</feature>